<gene>
    <name evidence="2" type="ORF">CRG98_049681</name>
</gene>
<comment type="caution">
    <text evidence="2">The sequence shown here is derived from an EMBL/GenBank/DDBJ whole genome shotgun (WGS) entry which is preliminary data.</text>
</comment>
<sequence length="86" mass="9550">MTKTNDSLAGRAIKAKYGNFLKSSNRSSPSPIWRGLQWCKDTIQNSTCLSVGNGTSILVWHDPWIPGINDHKPSPRSDTIQDPNLK</sequence>
<organism evidence="2 3">
    <name type="scientific">Punica granatum</name>
    <name type="common">Pomegranate</name>
    <dbReference type="NCBI Taxonomy" id="22663"/>
    <lineage>
        <taxon>Eukaryota</taxon>
        <taxon>Viridiplantae</taxon>
        <taxon>Streptophyta</taxon>
        <taxon>Embryophyta</taxon>
        <taxon>Tracheophyta</taxon>
        <taxon>Spermatophyta</taxon>
        <taxon>Magnoliopsida</taxon>
        <taxon>eudicotyledons</taxon>
        <taxon>Gunneridae</taxon>
        <taxon>Pentapetalae</taxon>
        <taxon>rosids</taxon>
        <taxon>malvids</taxon>
        <taxon>Myrtales</taxon>
        <taxon>Lythraceae</taxon>
        <taxon>Punica</taxon>
    </lineage>
</organism>
<feature type="non-terminal residue" evidence="2">
    <location>
        <position position="86"/>
    </location>
</feature>
<feature type="region of interest" description="Disordered" evidence="1">
    <location>
        <begin position="66"/>
        <end position="86"/>
    </location>
</feature>
<name>A0A2I0H569_PUNGR</name>
<proteinExistence type="predicted"/>
<reference evidence="2 3" key="1">
    <citation type="submission" date="2017-11" db="EMBL/GenBank/DDBJ databases">
        <title>De-novo sequencing of pomegranate (Punica granatum L.) genome.</title>
        <authorList>
            <person name="Akparov Z."/>
            <person name="Amiraslanov A."/>
            <person name="Hajiyeva S."/>
            <person name="Abbasov M."/>
            <person name="Kaur K."/>
            <person name="Hamwieh A."/>
            <person name="Solovyev V."/>
            <person name="Salamov A."/>
            <person name="Braich B."/>
            <person name="Kosarev P."/>
            <person name="Mahmoud A."/>
            <person name="Hajiyev E."/>
            <person name="Babayeva S."/>
            <person name="Izzatullayeva V."/>
            <person name="Mammadov A."/>
            <person name="Mammadov A."/>
            <person name="Sharifova S."/>
            <person name="Ojaghi J."/>
            <person name="Eynullazada K."/>
            <person name="Bayramov B."/>
            <person name="Abdulazimova A."/>
            <person name="Shahmuradov I."/>
        </authorList>
    </citation>
    <scope>NUCLEOTIDE SEQUENCE [LARGE SCALE GENOMIC DNA]</scope>
    <source>
        <strain evidence="3">cv. AG2017</strain>
        <tissue evidence="2">Leaf</tissue>
    </source>
</reference>
<protein>
    <recommendedName>
        <fullName evidence="4">Reverse transcriptase zinc-binding domain-containing protein</fullName>
    </recommendedName>
</protein>
<evidence type="ECO:0000313" key="2">
    <source>
        <dbReference type="EMBL" id="PKH99013.1"/>
    </source>
</evidence>
<evidence type="ECO:0000256" key="1">
    <source>
        <dbReference type="SAM" id="MobiDB-lite"/>
    </source>
</evidence>
<keyword evidence="3" id="KW-1185">Reference proteome</keyword>
<dbReference type="EMBL" id="PGOL01041916">
    <property type="protein sequence ID" value="PKH99013.1"/>
    <property type="molecule type" value="Genomic_DNA"/>
</dbReference>
<dbReference type="AlphaFoldDB" id="A0A2I0H569"/>
<accession>A0A2I0H569</accession>
<evidence type="ECO:0000313" key="3">
    <source>
        <dbReference type="Proteomes" id="UP000233551"/>
    </source>
</evidence>
<feature type="compositionally biased region" description="Polar residues" evidence="1">
    <location>
        <begin position="76"/>
        <end position="86"/>
    </location>
</feature>
<dbReference type="Proteomes" id="UP000233551">
    <property type="component" value="Unassembled WGS sequence"/>
</dbReference>
<evidence type="ECO:0008006" key="4">
    <source>
        <dbReference type="Google" id="ProtNLM"/>
    </source>
</evidence>